<sequence length="66" mass="7818">MIFHFRFIFFIVMPRTVPVCPINEDAVLSREIIIRYAEAVLEIKGNHYGFIHSRLEHKQKSGEFIL</sequence>
<keyword evidence="2" id="KW-1185">Reference proteome</keyword>
<proteinExistence type="predicted"/>
<dbReference type="PATRIC" id="fig|1126833.4.peg.2227"/>
<evidence type="ECO:0000313" key="2">
    <source>
        <dbReference type="Proteomes" id="UP000032633"/>
    </source>
</evidence>
<reference evidence="1 2" key="1">
    <citation type="journal article" date="2015" name="J. Biotechnol.">
        <title>Complete genome sequence of Paenibacillus beijingensis 7188(T) (=DSM 24997(T)), a novel rhizobacterium from jujube garden soil.</title>
        <authorList>
            <person name="Kwak Y."/>
            <person name="Shin J.H."/>
        </authorList>
    </citation>
    <scope>NUCLEOTIDE SEQUENCE [LARGE SCALE GENOMIC DNA]</scope>
    <source>
        <strain evidence="1 2">DSM 24997</strain>
    </source>
</reference>
<reference evidence="2" key="2">
    <citation type="submission" date="2015-03" db="EMBL/GenBank/DDBJ databases">
        <title>Genome sequence of Paenibacillus beijingensis strain DSM 24997T.</title>
        <authorList>
            <person name="Kwak Y."/>
            <person name="Shin J.-H."/>
        </authorList>
    </citation>
    <scope>NUCLEOTIDE SEQUENCE [LARGE SCALE GENOMIC DNA]</scope>
    <source>
        <strain evidence="2">DSM 24997</strain>
    </source>
</reference>
<name>A0A0D5NIX0_9BACL</name>
<dbReference type="AlphaFoldDB" id="A0A0D5NIX0"/>
<dbReference type="Proteomes" id="UP000032633">
    <property type="component" value="Chromosome"/>
</dbReference>
<dbReference type="HOGENOM" id="CLU_2827025_0_0_9"/>
<accession>A0A0D5NIX0</accession>
<protein>
    <submittedName>
        <fullName evidence="1">Uncharacterized protein</fullName>
    </submittedName>
</protein>
<dbReference type="EMBL" id="CP011058">
    <property type="protein sequence ID" value="AJY74873.1"/>
    <property type="molecule type" value="Genomic_DNA"/>
</dbReference>
<organism evidence="1 2">
    <name type="scientific">Paenibacillus beijingensis</name>
    <dbReference type="NCBI Taxonomy" id="1126833"/>
    <lineage>
        <taxon>Bacteria</taxon>
        <taxon>Bacillati</taxon>
        <taxon>Bacillota</taxon>
        <taxon>Bacilli</taxon>
        <taxon>Bacillales</taxon>
        <taxon>Paenibacillaceae</taxon>
        <taxon>Paenibacillus</taxon>
    </lineage>
</organism>
<evidence type="ECO:0000313" key="1">
    <source>
        <dbReference type="EMBL" id="AJY74873.1"/>
    </source>
</evidence>
<dbReference type="STRING" id="1126833.VN24_10075"/>
<dbReference type="KEGG" id="pbj:VN24_10075"/>
<gene>
    <name evidence="1" type="ORF">VN24_10075</name>
</gene>